<sequence length="46" mass="4586">MNSTPDPAKAVAGIRCARPMGLARPLPAPVGDWARATAAAGSLVSI</sequence>
<gene>
    <name evidence="1" type="ORF">ROSMUCSMR3_00410</name>
</gene>
<evidence type="ECO:0000313" key="2">
    <source>
        <dbReference type="Proteomes" id="UP000192273"/>
    </source>
</evidence>
<proteinExistence type="predicted"/>
<dbReference type="EMBL" id="CP020474">
    <property type="protein sequence ID" value="ARE81915.1"/>
    <property type="molecule type" value="Genomic_DNA"/>
</dbReference>
<protein>
    <submittedName>
        <fullName evidence="1">Uncharacterized protein</fullName>
    </submittedName>
</protein>
<reference evidence="1 2" key="1">
    <citation type="submission" date="2017-03" db="EMBL/GenBank/DDBJ databases">
        <title>Genome Sequence of Roseovarius mucosus strain SMR3 Isolated from a culture of the Diatom Skeletonema marinoi.</title>
        <authorList>
            <person name="Topel M."/>
            <person name="Pinder M."/>
            <person name="Johansson O.N."/>
            <person name="Kourtchenko O."/>
            <person name="Godhe A."/>
            <person name="Clarke A.K."/>
        </authorList>
    </citation>
    <scope>NUCLEOTIDE SEQUENCE [LARGE SCALE GENOMIC DNA]</scope>
    <source>
        <strain evidence="1 2">SMR3</strain>
    </source>
</reference>
<dbReference type="KEGG" id="rmm:ROSMUCSMR3_00410"/>
<name>A0A1V0RJS5_9RHOB</name>
<organism evidence="1 2">
    <name type="scientific">Roseovarius mucosus</name>
    <dbReference type="NCBI Taxonomy" id="215743"/>
    <lineage>
        <taxon>Bacteria</taxon>
        <taxon>Pseudomonadati</taxon>
        <taxon>Pseudomonadota</taxon>
        <taxon>Alphaproteobacteria</taxon>
        <taxon>Rhodobacterales</taxon>
        <taxon>Roseobacteraceae</taxon>
        <taxon>Roseovarius</taxon>
    </lineage>
</organism>
<dbReference type="Proteomes" id="UP000192273">
    <property type="component" value="Chromosome"/>
</dbReference>
<accession>A0A1V0RJS5</accession>
<evidence type="ECO:0000313" key="1">
    <source>
        <dbReference type="EMBL" id="ARE81915.1"/>
    </source>
</evidence>
<dbReference type="AlphaFoldDB" id="A0A1V0RJS5"/>
<keyword evidence="2" id="KW-1185">Reference proteome</keyword>